<dbReference type="HOGENOM" id="CLU_016890_9_4_6"/>
<evidence type="ECO:0000256" key="5">
    <source>
        <dbReference type="ARBA" id="ARBA00023139"/>
    </source>
</evidence>
<comment type="subcellular location">
    <subcellularLocation>
        <location evidence="1">Cell outer membrane</location>
    </subcellularLocation>
</comment>
<dbReference type="SUPFAM" id="SSF103088">
    <property type="entry name" value="OmpA-like"/>
    <property type="match status" value="1"/>
</dbReference>
<keyword evidence="6" id="KW-0998">Cell outer membrane</keyword>
<dbReference type="Pfam" id="PF00691">
    <property type="entry name" value="OmpA"/>
    <property type="match status" value="1"/>
</dbReference>
<organism evidence="12 13">
    <name type="scientific">Methylococcus capsulatus (strain ATCC 33009 / NCIMB 11132 / Bath)</name>
    <dbReference type="NCBI Taxonomy" id="243233"/>
    <lineage>
        <taxon>Bacteria</taxon>
        <taxon>Pseudomonadati</taxon>
        <taxon>Pseudomonadota</taxon>
        <taxon>Gammaproteobacteria</taxon>
        <taxon>Methylococcales</taxon>
        <taxon>Methylococcaceae</taxon>
        <taxon>Methylococcus</taxon>
    </lineage>
</organism>
<reference evidence="12 13" key="1">
    <citation type="journal article" date="2004" name="PLoS Biol.">
        <title>Genomic insights into methanotrophy: the complete genome sequence of Methylococcus capsulatus (Bath).</title>
        <authorList>
            <person name="Ward N.L."/>
            <person name="Larsen O."/>
            <person name="Sakwa J."/>
            <person name="Bruseth L."/>
            <person name="Khouri H.M."/>
            <person name="Durkin A.S."/>
            <person name="Dimitrov G."/>
            <person name="Jiang L."/>
            <person name="Scanlan D."/>
            <person name="Kang K.H."/>
            <person name="Lewis M.R."/>
            <person name="Nelson K.E."/>
            <person name="Methe B.A."/>
            <person name="Wu M."/>
            <person name="Heidelberg J.F."/>
            <person name="Paulsen I.T."/>
            <person name="Fouts D.E."/>
            <person name="Ravel J."/>
            <person name="Tettelin H."/>
            <person name="Ren Q."/>
            <person name="Read T.D."/>
            <person name="DeBoy R.T."/>
            <person name="Seshadri R."/>
            <person name="Salzberg S.L."/>
            <person name="Jensen H.B."/>
            <person name="Birkeland N.K."/>
            <person name="Nelson W.C."/>
            <person name="Dodson R.J."/>
            <person name="Grindhaug S.H."/>
            <person name="Holt I.E."/>
            <person name="Eidhammer I."/>
            <person name="Jonasen I."/>
            <person name="Vanaken S."/>
            <person name="Utterback T.R."/>
            <person name="Feldblyum T.V."/>
            <person name="Fraser C.M."/>
            <person name="Lillehaug J.R."/>
            <person name="Eisen J.A."/>
        </authorList>
    </citation>
    <scope>NUCLEOTIDE SEQUENCE [LARGE SCALE GENOMIC DNA]</scope>
    <source>
        <strain evidence="13">ATCC 33009 / NCIMB 11132 / Bath</strain>
    </source>
</reference>
<comment type="similarity">
    <text evidence="9">Belongs to the Pal lipoprotein family.</text>
</comment>
<dbReference type="eggNOG" id="COG2885">
    <property type="taxonomic scope" value="Bacteria"/>
</dbReference>
<dbReference type="InterPro" id="IPR006664">
    <property type="entry name" value="OMP_bac"/>
</dbReference>
<keyword evidence="7" id="KW-0449">Lipoprotein</keyword>
<proteinExistence type="inferred from homology"/>
<dbReference type="EMBL" id="AE017282">
    <property type="protein sequence ID" value="AAU92499.1"/>
    <property type="molecule type" value="Genomic_DNA"/>
</dbReference>
<keyword evidence="2 9" id="KW-0132">Cell division</keyword>
<evidence type="ECO:0000256" key="4">
    <source>
        <dbReference type="ARBA" id="ARBA00023136"/>
    </source>
</evidence>
<evidence type="ECO:0000256" key="1">
    <source>
        <dbReference type="ARBA" id="ARBA00004442"/>
    </source>
</evidence>
<dbReference type="InterPro" id="IPR039001">
    <property type="entry name" value="Pal"/>
</dbReference>
<dbReference type="PROSITE" id="PS51123">
    <property type="entry name" value="OMPA_2"/>
    <property type="match status" value="1"/>
</dbReference>
<dbReference type="AlphaFoldDB" id="Q609K3"/>
<comment type="function">
    <text evidence="9">Part of the Tol-Pal system, which plays a role in outer membrane invagination during cell division and is important for maintaining outer membrane integrity.</text>
</comment>
<keyword evidence="8 9" id="KW-0131">Cell cycle</keyword>
<feature type="domain" description="OmpA-like" evidence="11">
    <location>
        <begin position="99"/>
        <end position="215"/>
    </location>
</feature>
<dbReference type="GO" id="GO:0051301">
    <property type="term" value="P:cell division"/>
    <property type="evidence" value="ECO:0007669"/>
    <property type="project" value="UniProtKB-UniRule"/>
</dbReference>
<dbReference type="Gene3D" id="3.30.1330.60">
    <property type="entry name" value="OmpA-like domain"/>
    <property type="match status" value="1"/>
</dbReference>
<accession>Q609K3</accession>
<dbReference type="PRINTS" id="PR01021">
    <property type="entry name" value="OMPADOMAIN"/>
</dbReference>
<evidence type="ECO:0000259" key="11">
    <source>
        <dbReference type="PROSITE" id="PS51123"/>
    </source>
</evidence>
<dbReference type="NCBIfam" id="TIGR02802">
    <property type="entry name" value="Pal_lipo"/>
    <property type="match status" value="1"/>
</dbReference>
<dbReference type="GO" id="GO:0009279">
    <property type="term" value="C:cell outer membrane"/>
    <property type="evidence" value="ECO:0007669"/>
    <property type="project" value="UniProtKB-SubCell"/>
</dbReference>
<gene>
    <name evidence="9" type="primary">pal</name>
    <name evidence="12" type="ordered locus">MCA1230</name>
</gene>
<dbReference type="KEGG" id="mca:MCA1230"/>
<sequence>MAEAIDRSRDFGRVGIMNRMRTGLLIVVAASLLTAGCSKKEEVRPDDAAGVGLEGGGGPGGPQIGKYGAGGNGGKAYGGTGGAYGGGAYGSGGGDPALNDPSSPLYKRVIYFGYDSSEVLPEYVPIVNAHAAYLASHPNVTVTLEGHCDERGSPEYNIALGEQRARSIANTMRFQGASDGQMQIVSFGEEKPADPGSGEAAWAKNRRVEIVYPGN</sequence>
<evidence type="ECO:0000256" key="9">
    <source>
        <dbReference type="HAMAP-Rule" id="MF_02204"/>
    </source>
</evidence>
<dbReference type="PANTHER" id="PTHR30329:SF21">
    <property type="entry name" value="LIPOPROTEIN YIAD-RELATED"/>
    <property type="match status" value="1"/>
</dbReference>
<dbReference type="PANTHER" id="PTHR30329">
    <property type="entry name" value="STATOR ELEMENT OF FLAGELLAR MOTOR COMPLEX"/>
    <property type="match status" value="1"/>
</dbReference>
<evidence type="ECO:0000256" key="3">
    <source>
        <dbReference type="ARBA" id="ARBA00022729"/>
    </source>
</evidence>
<evidence type="ECO:0000256" key="2">
    <source>
        <dbReference type="ARBA" id="ARBA00022618"/>
    </source>
</evidence>
<dbReference type="InterPro" id="IPR014169">
    <property type="entry name" value="Pal_lipo_C"/>
</dbReference>
<dbReference type="STRING" id="243233.MCA1230"/>
<dbReference type="CDD" id="cd07185">
    <property type="entry name" value="OmpA_C-like"/>
    <property type="match status" value="1"/>
</dbReference>
<evidence type="ECO:0000313" key="13">
    <source>
        <dbReference type="Proteomes" id="UP000006821"/>
    </source>
</evidence>
<comment type="subunit">
    <text evidence="9">The Tol-Pal system is composed of five core proteins: the inner membrane proteins TolA, TolQ and TolR, the periplasmic protein TolB and the outer membrane protein Pal. They form a network linking the inner and outer membranes and the peptidoglycan layer.</text>
</comment>
<evidence type="ECO:0000256" key="6">
    <source>
        <dbReference type="ARBA" id="ARBA00023237"/>
    </source>
</evidence>
<evidence type="ECO:0000256" key="10">
    <source>
        <dbReference type="PROSITE-ProRule" id="PRU00473"/>
    </source>
</evidence>
<dbReference type="HAMAP" id="MF_02204">
    <property type="entry name" value="Pal"/>
    <property type="match status" value="1"/>
</dbReference>
<dbReference type="InterPro" id="IPR050330">
    <property type="entry name" value="Bact_OuterMem_StrucFunc"/>
</dbReference>
<keyword evidence="3" id="KW-0732">Signal</keyword>
<keyword evidence="4 10" id="KW-0472">Membrane</keyword>
<protein>
    <recommendedName>
        <fullName evidence="9">Peptidoglycan-associated protein</fullName>
    </recommendedName>
</protein>
<dbReference type="Proteomes" id="UP000006821">
    <property type="component" value="Chromosome"/>
</dbReference>
<evidence type="ECO:0000256" key="8">
    <source>
        <dbReference type="ARBA" id="ARBA00023306"/>
    </source>
</evidence>
<dbReference type="InterPro" id="IPR006665">
    <property type="entry name" value="OmpA-like"/>
</dbReference>
<name>Q609K3_METCA</name>
<dbReference type="InterPro" id="IPR036737">
    <property type="entry name" value="OmpA-like_sf"/>
</dbReference>
<keyword evidence="5" id="KW-0564">Palmitate</keyword>
<evidence type="ECO:0000256" key="7">
    <source>
        <dbReference type="ARBA" id="ARBA00023288"/>
    </source>
</evidence>
<evidence type="ECO:0000313" key="12">
    <source>
        <dbReference type="EMBL" id="AAU92499.1"/>
    </source>
</evidence>